<dbReference type="InterPro" id="IPR001680">
    <property type="entry name" value="WD40_rpt"/>
</dbReference>
<dbReference type="PROSITE" id="PS50294">
    <property type="entry name" value="WD_REPEATS_REGION"/>
    <property type="match status" value="1"/>
</dbReference>
<dbReference type="Pfam" id="PF00400">
    <property type="entry name" value="WD40"/>
    <property type="match status" value="2"/>
</dbReference>
<keyword evidence="2" id="KW-0677">Repeat</keyword>
<name>A0AAN9KGC9_CLITE</name>
<evidence type="ECO:0000313" key="6">
    <source>
        <dbReference type="Proteomes" id="UP001359559"/>
    </source>
</evidence>
<protein>
    <submittedName>
        <fullName evidence="5">Uncharacterized protein</fullName>
    </submittedName>
</protein>
<keyword evidence="3" id="KW-0007">Acetylation</keyword>
<dbReference type="InterPro" id="IPR015943">
    <property type="entry name" value="WD40/YVTN_repeat-like_dom_sf"/>
</dbReference>
<dbReference type="FunFam" id="2.130.10.10:FF:000234">
    <property type="entry name" value="WD repeat-containing protein LWD1"/>
    <property type="match status" value="1"/>
</dbReference>
<comment type="caution">
    <text evidence="5">The sequence shown here is derived from an EMBL/GenBank/DDBJ whole genome shotgun (WGS) entry which is preliminary data.</text>
</comment>
<dbReference type="SUPFAM" id="SSF50978">
    <property type="entry name" value="WD40 repeat-like"/>
    <property type="match status" value="1"/>
</dbReference>
<dbReference type="AlphaFoldDB" id="A0AAN9KGC9"/>
<dbReference type="EMBL" id="JAYKXN010000001">
    <property type="protein sequence ID" value="KAK7317070.1"/>
    <property type="molecule type" value="Genomic_DNA"/>
</dbReference>
<evidence type="ECO:0000256" key="1">
    <source>
        <dbReference type="ARBA" id="ARBA00022574"/>
    </source>
</evidence>
<proteinExistence type="predicted"/>
<dbReference type="InterPro" id="IPR036322">
    <property type="entry name" value="WD40_repeat_dom_sf"/>
</dbReference>
<dbReference type="PROSITE" id="PS50082">
    <property type="entry name" value="WD_REPEATS_2"/>
    <property type="match status" value="2"/>
</dbReference>
<dbReference type="Proteomes" id="UP001359559">
    <property type="component" value="Unassembled WGS sequence"/>
</dbReference>
<dbReference type="SMART" id="SM00320">
    <property type="entry name" value="WD40"/>
    <property type="match status" value="4"/>
</dbReference>
<accession>A0AAN9KGC9</accession>
<organism evidence="5 6">
    <name type="scientific">Clitoria ternatea</name>
    <name type="common">Butterfly pea</name>
    <dbReference type="NCBI Taxonomy" id="43366"/>
    <lineage>
        <taxon>Eukaryota</taxon>
        <taxon>Viridiplantae</taxon>
        <taxon>Streptophyta</taxon>
        <taxon>Embryophyta</taxon>
        <taxon>Tracheophyta</taxon>
        <taxon>Spermatophyta</taxon>
        <taxon>Magnoliopsida</taxon>
        <taxon>eudicotyledons</taxon>
        <taxon>Gunneridae</taxon>
        <taxon>Pentapetalae</taxon>
        <taxon>rosids</taxon>
        <taxon>fabids</taxon>
        <taxon>Fabales</taxon>
        <taxon>Fabaceae</taxon>
        <taxon>Papilionoideae</taxon>
        <taxon>50 kb inversion clade</taxon>
        <taxon>NPAAA clade</taxon>
        <taxon>indigoferoid/millettioid clade</taxon>
        <taxon>Phaseoleae</taxon>
        <taxon>Clitoria</taxon>
    </lineage>
</organism>
<keyword evidence="1 4" id="KW-0853">WD repeat</keyword>
<evidence type="ECO:0000256" key="4">
    <source>
        <dbReference type="PROSITE-ProRule" id="PRU00221"/>
    </source>
</evidence>
<dbReference type="PANTHER" id="PTHR19919">
    <property type="entry name" value="WD REPEAT CONTAINING PROTEIN"/>
    <property type="match status" value="1"/>
</dbReference>
<feature type="repeat" description="WD" evidence="4">
    <location>
        <begin position="166"/>
        <end position="206"/>
    </location>
</feature>
<dbReference type="PROSITE" id="PS00678">
    <property type="entry name" value="WD_REPEATS_1"/>
    <property type="match status" value="1"/>
</dbReference>
<evidence type="ECO:0000256" key="2">
    <source>
        <dbReference type="ARBA" id="ARBA00022737"/>
    </source>
</evidence>
<evidence type="ECO:0000313" key="5">
    <source>
        <dbReference type="EMBL" id="KAK7317070.1"/>
    </source>
</evidence>
<dbReference type="InterPro" id="IPR019775">
    <property type="entry name" value="WD40_repeat_CS"/>
</dbReference>
<dbReference type="Gene3D" id="2.130.10.10">
    <property type="entry name" value="YVTN repeat-like/Quinoprotein amine dehydrogenase"/>
    <property type="match status" value="1"/>
</dbReference>
<sequence length="373" mass="41979">MENSSQESHLRSENSVTYESPYPIYALTFSPNSHSHAQRLALGSFIEEYTNRVDILSFNPDTLSLTPLPSLSFDHPYPPTKLMFHPPSLHRPDLLATSGDYLRLWELRDNSVDALSLFNNSKTSEFCAPLTSFDWNDIDPNRIGTSSIDTTCTIWDIERAVVETQLIAHDKEVYDIAWGEARVFASVSADGSVRIFDLRDKEHSTIIYESPQPDTPLLRLAWNKQDLRYMATILMDSNKVVILDIRSPTTPVAELERHRGSVNAIAWAPQSSRHICSAGDDSQALIWELPNVVVDPNGIDPLSMYSAACEINQLQWSAAQPDWIAIAFANKVQLLKHKKRGNITVGGSMVIAWERKMVEDFGSCSDEEIKVWA</sequence>
<feature type="repeat" description="WD" evidence="4">
    <location>
        <begin position="255"/>
        <end position="289"/>
    </location>
</feature>
<gene>
    <name evidence="5" type="ORF">RJT34_00995</name>
</gene>
<reference evidence="5 6" key="1">
    <citation type="submission" date="2024-01" db="EMBL/GenBank/DDBJ databases">
        <title>The genomes of 5 underutilized Papilionoideae crops provide insights into root nodulation and disease resistance.</title>
        <authorList>
            <person name="Yuan L."/>
        </authorList>
    </citation>
    <scope>NUCLEOTIDE SEQUENCE [LARGE SCALE GENOMIC DNA]</scope>
    <source>
        <strain evidence="5">LY-2023</strain>
        <tissue evidence="5">Leaf</tissue>
    </source>
</reference>
<dbReference type="InterPro" id="IPR045159">
    <property type="entry name" value="DCAF7-like"/>
</dbReference>
<evidence type="ECO:0000256" key="3">
    <source>
        <dbReference type="ARBA" id="ARBA00022990"/>
    </source>
</evidence>
<keyword evidence="6" id="KW-1185">Reference proteome</keyword>